<keyword evidence="2" id="KW-1185">Reference proteome</keyword>
<evidence type="ECO:0000313" key="2">
    <source>
        <dbReference type="Proteomes" id="UP000198211"/>
    </source>
</evidence>
<dbReference type="EMBL" id="NBNE01000647">
    <property type="protein sequence ID" value="OWZ18065.1"/>
    <property type="molecule type" value="Genomic_DNA"/>
</dbReference>
<comment type="caution">
    <text evidence="1">The sequence shown here is derived from an EMBL/GenBank/DDBJ whole genome shotgun (WGS) entry which is preliminary data.</text>
</comment>
<sequence>MRFLGAEEIEVRTAPIFGLSIRHIDLYMDLLMDHQDRGIGAVVNSFGQLPGNETIATIVLVETALNNRGIC</sequence>
<proteinExistence type="predicted"/>
<organism evidence="1 2">
    <name type="scientific">Phytophthora megakarya</name>
    <dbReference type="NCBI Taxonomy" id="4795"/>
    <lineage>
        <taxon>Eukaryota</taxon>
        <taxon>Sar</taxon>
        <taxon>Stramenopiles</taxon>
        <taxon>Oomycota</taxon>
        <taxon>Peronosporomycetes</taxon>
        <taxon>Peronosporales</taxon>
        <taxon>Peronosporaceae</taxon>
        <taxon>Phytophthora</taxon>
    </lineage>
</organism>
<accession>A0A225WKA7</accession>
<name>A0A225WKA7_9STRA</name>
<protein>
    <submittedName>
        <fullName evidence="1">Uncharacterized protein</fullName>
    </submittedName>
</protein>
<dbReference type="Proteomes" id="UP000198211">
    <property type="component" value="Unassembled WGS sequence"/>
</dbReference>
<dbReference type="AlphaFoldDB" id="A0A225WKA7"/>
<reference evidence="2" key="1">
    <citation type="submission" date="2017-03" db="EMBL/GenBank/DDBJ databases">
        <title>Phytopthora megakarya and P. palmivora, two closely related causual agents of cacao black pod achieved similar genome size and gene model numbers by different mechanisms.</title>
        <authorList>
            <person name="Ali S."/>
            <person name="Shao J."/>
            <person name="Larry D.J."/>
            <person name="Kronmiller B."/>
            <person name="Shen D."/>
            <person name="Strem M.D."/>
            <person name="Melnick R.L."/>
            <person name="Guiltinan M.J."/>
            <person name="Tyler B.M."/>
            <person name="Meinhardt L.W."/>
            <person name="Bailey B.A."/>
        </authorList>
    </citation>
    <scope>NUCLEOTIDE SEQUENCE [LARGE SCALE GENOMIC DNA]</scope>
    <source>
        <strain evidence="2">zdho120</strain>
    </source>
</reference>
<evidence type="ECO:0000313" key="1">
    <source>
        <dbReference type="EMBL" id="OWZ18065.1"/>
    </source>
</evidence>
<gene>
    <name evidence="1" type="ORF">PHMEG_0007908</name>
</gene>